<evidence type="ECO:0000256" key="1">
    <source>
        <dbReference type="SAM" id="SignalP"/>
    </source>
</evidence>
<dbReference type="InterPro" id="IPR019619">
    <property type="entry name" value="DUF2490"/>
</dbReference>
<comment type="caution">
    <text evidence="2">The sequence shown here is derived from an EMBL/GenBank/DDBJ whole genome shotgun (WGS) entry which is preliminary data.</text>
</comment>
<keyword evidence="1" id="KW-0732">Signal</keyword>
<accession>A0ABS1BF76</accession>
<feature type="chain" id="PRO_5046856860" evidence="1">
    <location>
        <begin position="22"/>
        <end position="227"/>
    </location>
</feature>
<dbReference type="EMBL" id="JAEHFY010000001">
    <property type="protein sequence ID" value="MBK0381475.1"/>
    <property type="molecule type" value="Genomic_DNA"/>
</dbReference>
<evidence type="ECO:0000313" key="2">
    <source>
        <dbReference type="EMBL" id="MBK0381475.1"/>
    </source>
</evidence>
<organism evidence="2 3">
    <name type="scientific">Pedobacter segetis</name>
    <dbReference type="NCBI Taxonomy" id="2793069"/>
    <lineage>
        <taxon>Bacteria</taxon>
        <taxon>Pseudomonadati</taxon>
        <taxon>Bacteroidota</taxon>
        <taxon>Sphingobacteriia</taxon>
        <taxon>Sphingobacteriales</taxon>
        <taxon>Sphingobacteriaceae</taxon>
        <taxon>Pedobacter</taxon>
    </lineage>
</organism>
<gene>
    <name evidence="2" type="ORF">I5M32_00760</name>
</gene>
<feature type="signal peptide" evidence="1">
    <location>
        <begin position="1"/>
        <end position="21"/>
    </location>
</feature>
<dbReference type="Pfam" id="PF10677">
    <property type="entry name" value="DUF2490"/>
    <property type="match status" value="1"/>
</dbReference>
<dbReference type="Proteomes" id="UP000660024">
    <property type="component" value="Unassembled WGS sequence"/>
</dbReference>
<name>A0ABS1BF76_9SPHI</name>
<evidence type="ECO:0000313" key="3">
    <source>
        <dbReference type="Proteomes" id="UP000660024"/>
    </source>
</evidence>
<protein>
    <submittedName>
        <fullName evidence="2">DUF2490 domain-containing protein</fullName>
    </submittedName>
</protein>
<keyword evidence="3" id="KW-1185">Reference proteome</keyword>
<proteinExistence type="predicted"/>
<sequence length="227" mass="26841">MKYLKYSLLLIILSSSTTLLAQNSNLGSWNSLNIKYKLSNNWGLFGEAQFRSQNIYNNFFYYQYLAGFSYKFTKNAFFSLAAGSYQTFEPDGNFTLPKKNSEFRLSPMITTEQNLGRFEIESRYRAEFRFINTGYKNRFRYRLGLAYPFGKEIKDYKPFKISANDEIFLTDKGPYFERNRLLLAFNYKTSEHITLQTGYLRQFDYKTDHQEGKDFLDLGILFSFAKK</sequence>
<reference evidence="2 3" key="1">
    <citation type="submission" date="2020-12" db="EMBL/GenBank/DDBJ databases">
        <title>Bacterial novel species Pedobacter sp. SD-b isolated from soil.</title>
        <authorList>
            <person name="Jung H.-Y."/>
        </authorList>
    </citation>
    <scope>NUCLEOTIDE SEQUENCE [LARGE SCALE GENOMIC DNA]</scope>
    <source>
        <strain evidence="2 3">SD-b</strain>
    </source>
</reference>
<dbReference type="RefSeq" id="WP_200583927.1">
    <property type="nucleotide sequence ID" value="NZ_JAEHFY010000001.1"/>
</dbReference>